<accession>A0A0H3BHE7</accession>
<reference evidence="4 5" key="1">
    <citation type="journal article" date="2008" name="BMC Microbiol.">
        <title>Complete genome sequence of Treponema pallidum ssp. pallidum strain SS14 determined with oligonucleotide arrays.</title>
        <authorList>
            <person name="Matejkova P."/>
            <person name="Strouhal M."/>
            <person name="Smajs D."/>
            <person name="Norris S.J."/>
            <person name="Palzkill T."/>
            <person name="Petrosino J.F."/>
            <person name="Sodergren E."/>
            <person name="Norton J.E."/>
            <person name="Singh J."/>
            <person name="Richmond T.A."/>
            <person name="Molla M.N."/>
            <person name="Albert T.J."/>
            <person name="Weinstock G.M."/>
        </authorList>
    </citation>
    <scope>NUCLEOTIDE SEQUENCE [LARGE SCALE GENOMIC DNA]</scope>
    <source>
        <strain evidence="4 5">SS14</strain>
    </source>
</reference>
<evidence type="ECO:0000313" key="5">
    <source>
        <dbReference type="Proteomes" id="UP000001202"/>
    </source>
</evidence>
<dbReference type="PANTHER" id="PTHR43363">
    <property type="entry name" value="HYPOXANTHINE PHOSPHORIBOSYLTRANSFERASE"/>
    <property type="match status" value="1"/>
</dbReference>
<keyword evidence="1" id="KW-0328">Glycosyltransferase</keyword>
<dbReference type="GeneID" id="93875846"/>
<protein>
    <recommendedName>
        <fullName evidence="3">Phosphoribosyltransferase domain-containing protein</fullName>
    </recommendedName>
</protein>
<keyword evidence="2" id="KW-0808">Transferase</keyword>
<evidence type="ECO:0000256" key="2">
    <source>
        <dbReference type="ARBA" id="ARBA00022679"/>
    </source>
</evidence>
<dbReference type="KEGG" id="tpp:TPASS_0050"/>
<name>A0A0H3BHE7_TREPS</name>
<dbReference type="GO" id="GO:0016757">
    <property type="term" value="F:glycosyltransferase activity"/>
    <property type="evidence" value="ECO:0007669"/>
    <property type="project" value="UniProtKB-KW"/>
</dbReference>
<dbReference type="InterPro" id="IPR000836">
    <property type="entry name" value="PRTase_dom"/>
</dbReference>
<dbReference type="Pfam" id="PF00156">
    <property type="entry name" value="Pribosyltran"/>
    <property type="match status" value="1"/>
</dbReference>
<gene>
    <name evidence="4" type="ordered locus">TPASS_0050</name>
</gene>
<dbReference type="PATRIC" id="fig|455434.6.peg.47"/>
<dbReference type="PANTHER" id="PTHR43363:SF1">
    <property type="entry name" value="HYPOXANTHINE-GUANINE PHOSPHORIBOSYLTRANSFERASE"/>
    <property type="match status" value="1"/>
</dbReference>
<evidence type="ECO:0000259" key="3">
    <source>
        <dbReference type="Pfam" id="PF00156"/>
    </source>
</evidence>
<proteinExistence type="predicted"/>
<dbReference type="SUPFAM" id="SSF53271">
    <property type="entry name" value="PRTase-like"/>
    <property type="match status" value="1"/>
</dbReference>
<dbReference type="EMBL" id="CP000805">
    <property type="protein sequence ID" value="ACD70477.1"/>
    <property type="molecule type" value="Genomic_DNA"/>
</dbReference>
<feature type="domain" description="Phosphoribosyltransferase" evidence="3">
    <location>
        <begin position="91"/>
        <end position="134"/>
    </location>
</feature>
<evidence type="ECO:0000256" key="1">
    <source>
        <dbReference type="ARBA" id="ARBA00022676"/>
    </source>
</evidence>
<dbReference type="InterPro" id="IPR029057">
    <property type="entry name" value="PRTase-like"/>
</dbReference>
<dbReference type="Gene3D" id="3.40.50.2020">
    <property type="match status" value="1"/>
</dbReference>
<sequence length="202" mass="23208">MKKRFIPYNVIRDEGFGMARRIVADRFVPTVMYVPIRGGVYLGNVLNEYLTIAYKAEPPILYAAVVAHSHCDLRKRRVISVDGWTYPPEYLRVGDKVLIVDDIFDSGATINYIASLLMQKGLARGDIRVAVFNYKVFVGEKQPPVLPDYWCIKHEVRSEADNEWFHYMSHELSGLTAAELEQYYYAQNPALRKTLADINNQL</sequence>
<dbReference type="CDD" id="cd06223">
    <property type="entry name" value="PRTases_typeI"/>
    <property type="match status" value="1"/>
</dbReference>
<evidence type="ECO:0000313" key="4">
    <source>
        <dbReference type="EMBL" id="ACD70477.1"/>
    </source>
</evidence>
<dbReference type="AlphaFoldDB" id="A0A0H3BHE7"/>
<dbReference type="RefSeq" id="WP_010881499.1">
    <property type="nucleotide sequence ID" value="NC_010741.1"/>
</dbReference>
<dbReference type="Proteomes" id="UP000001202">
    <property type="component" value="Chromosome"/>
</dbReference>
<organism evidence="4 5">
    <name type="scientific">Treponema pallidum subsp. pallidum (strain SS14)</name>
    <dbReference type="NCBI Taxonomy" id="455434"/>
    <lineage>
        <taxon>Bacteria</taxon>
        <taxon>Pseudomonadati</taxon>
        <taxon>Spirochaetota</taxon>
        <taxon>Spirochaetia</taxon>
        <taxon>Spirochaetales</taxon>
        <taxon>Treponemataceae</taxon>
        <taxon>Treponema</taxon>
    </lineage>
</organism>